<evidence type="ECO:0008006" key="4">
    <source>
        <dbReference type="Google" id="ProtNLM"/>
    </source>
</evidence>
<name>A0AAX1F0P3_9PROT</name>
<dbReference type="InterPro" id="IPR010239">
    <property type="entry name" value="CHP02001"/>
</dbReference>
<organism evidence="2 3">
    <name type="scientific">Candidatus Methylopumilus universalis</name>
    <dbReference type="NCBI Taxonomy" id="2588536"/>
    <lineage>
        <taxon>Bacteria</taxon>
        <taxon>Pseudomonadati</taxon>
        <taxon>Pseudomonadota</taxon>
        <taxon>Betaproteobacteria</taxon>
        <taxon>Nitrosomonadales</taxon>
        <taxon>Methylophilaceae</taxon>
        <taxon>Candidatus Methylopumilus</taxon>
    </lineage>
</organism>
<feature type="signal peptide" evidence="1">
    <location>
        <begin position="1"/>
        <end position="22"/>
    </location>
</feature>
<dbReference type="RefSeq" id="WP_139868621.1">
    <property type="nucleotide sequence ID" value="NZ_CP040949.1"/>
</dbReference>
<dbReference type="EMBL" id="CP040953">
    <property type="protein sequence ID" value="QDC41634.1"/>
    <property type="molecule type" value="Genomic_DNA"/>
</dbReference>
<feature type="chain" id="PRO_5043746269" description="Porin" evidence="1">
    <location>
        <begin position="23"/>
        <end position="286"/>
    </location>
</feature>
<dbReference type="AlphaFoldDB" id="A0AAX1F0P3"/>
<keyword evidence="1" id="KW-0732">Signal</keyword>
<proteinExistence type="predicted"/>
<gene>
    <name evidence="2" type="ORF">FIT94_06235</name>
</gene>
<reference evidence="2 3" key="1">
    <citation type="journal article" date="2019" name="ISME J.">
        <title>Evolution in action: habitat transition from sediment to the pelagial leads to genome streamlining in Methylophilaceae.</title>
        <authorList>
            <person name="Salcher M."/>
            <person name="Schaefle D."/>
            <person name="Kaspar M."/>
            <person name="Neuenschwander S.M."/>
            <person name="Ghai R."/>
        </authorList>
    </citation>
    <scope>NUCLEOTIDE SEQUENCE [LARGE SCALE GENOMIC DNA]</scope>
    <source>
        <strain evidence="2 3">MMS-RVI-51</strain>
    </source>
</reference>
<evidence type="ECO:0000256" key="1">
    <source>
        <dbReference type="SAM" id="SignalP"/>
    </source>
</evidence>
<dbReference type="Pfam" id="PF09694">
    <property type="entry name" value="Gcw_chp"/>
    <property type="match status" value="1"/>
</dbReference>
<sequence length="286" mass="30517">MRKSLITTAVLGALAAPSFVFAADAAPGVTVAYNVGLYSQYIFRGLTQTDRGPAVQGGVDLTHSSGFYLGAWASNISWLRDYNLANSGAAYSKEGRLEIDIYGGYRNTFANGVGIDLGALQYLYPGSKASGQDHLWASAYTTEVYGALSYGWLQAKISSVVSDSAWTVGKYRGSTGGSKDARGTYYAELNATIPVSDLIGAKDGFASGITGIAHVARQEFNAGKDNDLYSYTDYKLGLQKSFSEGALNGVNVGGYWTYANTKDSVWTLNNRNIGDSTGTVFVQKTF</sequence>
<dbReference type="KEGG" id="muv:FIT94_06235"/>
<evidence type="ECO:0000313" key="2">
    <source>
        <dbReference type="EMBL" id="QDC41634.1"/>
    </source>
</evidence>
<protein>
    <recommendedName>
        <fullName evidence="4">Porin</fullName>
    </recommendedName>
</protein>
<dbReference type="NCBIfam" id="TIGR02001">
    <property type="entry name" value="gcw_chp"/>
    <property type="match status" value="1"/>
</dbReference>
<dbReference type="GeneID" id="66285489"/>
<dbReference type="Proteomes" id="UP000314901">
    <property type="component" value="Chromosome"/>
</dbReference>
<accession>A0AAX1F0P3</accession>
<evidence type="ECO:0000313" key="3">
    <source>
        <dbReference type="Proteomes" id="UP000314901"/>
    </source>
</evidence>